<dbReference type="KEGG" id="hyf:DTO96_101961"/>
<dbReference type="Proteomes" id="UP000252182">
    <property type="component" value="Chromosome"/>
</dbReference>
<evidence type="ECO:0000313" key="12">
    <source>
        <dbReference type="Proteomes" id="UP000252182"/>
    </source>
</evidence>
<dbReference type="CDD" id="cd07185">
    <property type="entry name" value="OmpA_C-like"/>
    <property type="match status" value="1"/>
</dbReference>
<keyword evidence="3 8" id="KW-0472">Membrane</keyword>
<dbReference type="InterPro" id="IPR006664">
    <property type="entry name" value="OMP_bac"/>
</dbReference>
<dbReference type="PANTHER" id="PTHR30329">
    <property type="entry name" value="STATOR ELEMENT OF FLAGELLAR MOTOR COMPLEX"/>
    <property type="match status" value="1"/>
</dbReference>
<protein>
    <recommendedName>
        <fullName evidence="8">Peptidoglycan-associated lipoprotein</fullName>
        <shortName evidence="8">PAL</shortName>
    </recommendedName>
</protein>
<evidence type="ECO:0000259" key="10">
    <source>
        <dbReference type="PROSITE" id="PS51123"/>
    </source>
</evidence>
<dbReference type="AlphaFoldDB" id="A0A345DCX7"/>
<dbReference type="NCBIfam" id="TIGR02802">
    <property type="entry name" value="Pal_lipo"/>
    <property type="match status" value="1"/>
</dbReference>
<reference evidence="12" key="1">
    <citation type="submission" date="2018-07" db="EMBL/GenBank/DDBJ databases">
        <authorList>
            <person name="Kim H."/>
        </authorList>
    </citation>
    <scope>NUCLEOTIDE SEQUENCE [LARGE SCALE GENOMIC DNA]</scope>
    <source>
        <strain evidence="12">F02</strain>
    </source>
</reference>
<comment type="subcellular location">
    <subcellularLocation>
        <location evidence="8">Cell outer membrane</location>
        <topology evidence="8">Lipid-anchor</topology>
    </subcellularLocation>
</comment>
<comment type="function">
    <text evidence="8">Part of the Tol-Pal system, which plays a role in outer membrane invagination during cell division and is important for maintaining outer membrane integrity.</text>
</comment>
<evidence type="ECO:0000256" key="6">
    <source>
        <dbReference type="ARBA" id="ARBA00023288"/>
    </source>
</evidence>
<dbReference type="PANTHER" id="PTHR30329:SF21">
    <property type="entry name" value="LIPOPROTEIN YIAD-RELATED"/>
    <property type="match status" value="1"/>
</dbReference>
<feature type="signal peptide" evidence="9">
    <location>
        <begin position="1"/>
        <end position="28"/>
    </location>
</feature>
<evidence type="ECO:0000313" key="11">
    <source>
        <dbReference type="EMBL" id="AXF86215.1"/>
    </source>
</evidence>
<accession>A0A345DCX7</accession>
<dbReference type="GO" id="GO:0009279">
    <property type="term" value="C:cell outer membrane"/>
    <property type="evidence" value="ECO:0007669"/>
    <property type="project" value="UniProtKB-SubCell"/>
</dbReference>
<proteinExistence type="inferred from homology"/>
<dbReference type="InterPro" id="IPR036737">
    <property type="entry name" value="OmpA-like_sf"/>
</dbReference>
<dbReference type="InterPro" id="IPR006665">
    <property type="entry name" value="OmpA-like"/>
</dbReference>
<evidence type="ECO:0000256" key="3">
    <source>
        <dbReference type="ARBA" id="ARBA00023136"/>
    </source>
</evidence>
<evidence type="ECO:0000256" key="1">
    <source>
        <dbReference type="ARBA" id="ARBA00022618"/>
    </source>
</evidence>
<dbReference type="RefSeq" id="WP_114563313.1">
    <property type="nucleotide sequence ID" value="NZ_CP031124.1"/>
</dbReference>
<keyword evidence="5 8" id="KW-0998">Cell outer membrane</keyword>
<dbReference type="Pfam" id="PF00691">
    <property type="entry name" value="OmpA"/>
    <property type="match status" value="1"/>
</dbReference>
<organism evidence="11 12">
    <name type="scientific">Ephemeroptericola cinctiostellae</name>
    <dbReference type="NCBI Taxonomy" id="2268024"/>
    <lineage>
        <taxon>Bacteria</taxon>
        <taxon>Pseudomonadati</taxon>
        <taxon>Pseudomonadota</taxon>
        <taxon>Betaproteobacteria</taxon>
        <taxon>Burkholderiales</taxon>
        <taxon>Burkholderiaceae</taxon>
        <taxon>Ephemeroptericola</taxon>
    </lineage>
</organism>
<evidence type="ECO:0000256" key="4">
    <source>
        <dbReference type="ARBA" id="ARBA00023139"/>
    </source>
</evidence>
<dbReference type="InterPro" id="IPR014169">
    <property type="entry name" value="Pal_lipo_C"/>
</dbReference>
<comment type="subunit">
    <text evidence="8">The Tol-Pal system is composed of five core proteins: the inner membrane proteins TolA, TolQ and TolR, the periplasmic protein TolB and the outer membrane protein Pal. They form a network linking the inner and outer membranes and the peptidoglycan layer.</text>
</comment>
<keyword evidence="6 8" id="KW-0449">Lipoprotein</keyword>
<dbReference type="GO" id="GO:0051301">
    <property type="term" value="P:cell division"/>
    <property type="evidence" value="ECO:0007669"/>
    <property type="project" value="UniProtKB-UniRule"/>
</dbReference>
<keyword evidence="12" id="KW-1185">Reference proteome</keyword>
<dbReference type="PROSITE" id="PS51123">
    <property type="entry name" value="OMPA_2"/>
    <property type="match status" value="1"/>
</dbReference>
<name>A0A345DCX7_9BURK</name>
<dbReference type="EMBL" id="CP031124">
    <property type="protein sequence ID" value="AXF86215.1"/>
    <property type="molecule type" value="Genomic_DNA"/>
</dbReference>
<evidence type="ECO:0000256" key="2">
    <source>
        <dbReference type="ARBA" id="ARBA00022729"/>
    </source>
</evidence>
<evidence type="ECO:0000256" key="5">
    <source>
        <dbReference type="ARBA" id="ARBA00023237"/>
    </source>
</evidence>
<dbReference type="HAMAP" id="MF_02204">
    <property type="entry name" value="Pal"/>
    <property type="match status" value="1"/>
</dbReference>
<keyword evidence="1 8" id="KW-0132">Cell division</keyword>
<evidence type="ECO:0000256" key="7">
    <source>
        <dbReference type="ARBA" id="ARBA00023306"/>
    </source>
</evidence>
<dbReference type="Gene3D" id="3.30.1330.60">
    <property type="entry name" value="OmpA-like domain"/>
    <property type="match status" value="1"/>
</dbReference>
<evidence type="ECO:0000256" key="9">
    <source>
        <dbReference type="SAM" id="SignalP"/>
    </source>
</evidence>
<dbReference type="InterPro" id="IPR050330">
    <property type="entry name" value="Bact_OuterMem_StrucFunc"/>
</dbReference>
<gene>
    <name evidence="8 11" type="primary">pal</name>
    <name evidence="11" type="ORF">DTO96_101961</name>
</gene>
<dbReference type="PRINTS" id="PR01021">
    <property type="entry name" value="OMPADOMAIN"/>
</dbReference>
<keyword evidence="7 8" id="KW-0131">Cell cycle</keyword>
<keyword evidence="2 8" id="KW-0732">Signal</keyword>
<sequence>MFTFKHIPLKRIQLPLALVGLTLLSACATKVPLNGNNSDTVKTVDVTNGIDANGVPAPAARSVYFDLDSYIVRADGQPVINSHAKFLQDRRQHVIIQGNTDERGTTEYNLALGQKRSEAVRQALKLQGVTDQQIEAVSLGKEKPKALGSNDAAWAENRRADIVY</sequence>
<dbReference type="OrthoDB" id="9809164at2"/>
<dbReference type="InterPro" id="IPR039001">
    <property type="entry name" value="Pal"/>
</dbReference>
<evidence type="ECO:0000256" key="8">
    <source>
        <dbReference type="HAMAP-Rule" id="MF_02204"/>
    </source>
</evidence>
<dbReference type="PROSITE" id="PS51257">
    <property type="entry name" value="PROKAR_LIPOPROTEIN"/>
    <property type="match status" value="1"/>
</dbReference>
<dbReference type="SUPFAM" id="SSF103088">
    <property type="entry name" value="OmpA-like"/>
    <property type="match status" value="1"/>
</dbReference>
<feature type="chain" id="PRO_5017054815" description="Peptidoglycan-associated lipoprotein" evidence="9">
    <location>
        <begin position="29"/>
        <end position="164"/>
    </location>
</feature>
<comment type="similarity">
    <text evidence="8">Belongs to the Pal lipoprotein family.</text>
</comment>
<keyword evidence="4 8" id="KW-0564">Palmitate</keyword>
<feature type="domain" description="OmpA-like" evidence="10">
    <location>
        <begin position="52"/>
        <end position="164"/>
    </location>
</feature>